<dbReference type="AlphaFoldDB" id="A0A139AIB2"/>
<feature type="compositionally biased region" description="Low complexity" evidence="1">
    <location>
        <begin position="192"/>
        <end position="207"/>
    </location>
</feature>
<keyword evidence="4" id="KW-1185">Reference proteome</keyword>
<feature type="region of interest" description="Disordered" evidence="1">
    <location>
        <begin position="65"/>
        <end position="84"/>
    </location>
</feature>
<keyword evidence="2" id="KW-0812">Transmembrane</keyword>
<name>A0A139AIB2_GONPJ</name>
<evidence type="ECO:0000313" key="3">
    <source>
        <dbReference type="EMBL" id="KXS16155.1"/>
    </source>
</evidence>
<evidence type="ECO:0000256" key="2">
    <source>
        <dbReference type="SAM" id="Phobius"/>
    </source>
</evidence>
<feature type="transmembrane region" description="Helical" evidence="2">
    <location>
        <begin position="91"/>
        <end position="115"/>
    </location>
</feature>
<keyword evidence="2" id="KW-1133">Transmembrane helix</keyword>
<dbReference type="SUPFAM" id="SSF50044">
    <property type="entry name" value="SH3-domain"/>
    <property type="match status" value="1"/>
</dbReference>
<evidence type="ECO:0000313" key="4">
    <source>
        <dbReference type="Proteomes" id="UP000070544"/>
    </source>
</evidence>
<dbReference type="Gene3D" id="2.30.30.40">
    <property type="entry name" value="SH3 Domains"/>
    <property type="match status" value="1"/>
</dbReference>
<feature type="compositionally biased region" description="Low complexity" evidence="1">
    <location>
        <begin position="134"/>
        <end position="182"/>
    </location>
</feature>
<dbReference type="Proteomes" id="UP000070544">
    <property type="component" value="Unassembled WGS sequence"/>
</dbReference>
<keyword evidence="2" id="KW-0472">Membrane</keyword>
<evidence type="ECO:0000256" key="1">
    <source>
        <dbReference type="SAM" id="MobiDB-lite"/>
    </source>
</evidence>
<sequence length="356" mass="37599">MTPTRNQASMEAPSQLFYTEEVPYPADRHRRLPRDAPDANSNSTLPTTTSIDNTLRFATDSASYNGTVQSAGPGSQVTTQNGNGGSGMDTVVVGVIVGAAVAVVTVTIFLAGMFIQKGRRKRNSDANERDVELHPSSGSRSLPPSSTHSSNPNLLNVPSGNGSSAASSVSGSSGSSRPSTASDRPLVAATIVPRRTVTANTTRTPNTSPQTNSPASPPLNMSNALRSFARSLGSNRSALESIRIDPFAIVDVRGPPMPRTFSRGSTKGSPSVASVKTTGSSLQRGKLREIWVVDNEYEVEYDGDLRLVPGHLVLVQHRYGDGWLWGTDLTVGGTGVFPEDALGRHLNAPSQNDTQT</sequence>
<feature type="region of interest" description="Disordered" evidence="1">
    <location>
        <begin position="1"/>
        <end position="52"/>
    </location>
</feature>
<proteinExistence type="predicted"/>
<feature type="compositionally biased region" description="Polar residues" evidence="1">
    <location>
        <begin position="65"/>
        <end position="81"/>
    </location>
</feature>
<dbReference type="OrthoDB" id="5595608at2759"/>
<protein>
    <recommendedName>
        <fullName evidence="5">SH3 domain-containing protein</fullName>
    </recommendedName>
</protein>
<dbReference type="InterPro" id="IPR036028">
    <property type="entry name" value="SH3-like_dom_sf"/>
</dbReference>
<organism evidence="3 4">
    <name type="scientific">Gonapodya prolifera (strain JEL478)</name>
    <name type="common">Monoblepharis prolifera</name>
    <dbReference type="NCBI Taxonomy" id="1344416"/>
    <lineage>
        <taxon>Eukaryota</taxon>
        <taxon>Fungi</taxon>
        <taxon>Fungi incertae sedis</taxon>
        <taxon>Chytridiomycota</taxon>
        <taxon>Chytridiomycota incertae sedis</taxon>
        <taxon>Monoblepharidomycetes</taxon>
        <taxon>Monoblepharidales</taxon>
        <taxon>Gonapodyaceae</taxon>
        <taxon>Gonapodya</taxon>
    </lineage>
</organism>
<feature type="compositionally biased region" description="Basic and acidic residues" evidence="1">
    <location>
        <begin position="123"/>
        <end position="133"/>
    </location>
</feature>
<feature type="region of interest" description="Disordered" evidence="1">
    <location>
        <begin position="118"/>
        <end position="222"/>
    </location>
</feature>
<reference evidence="3 4" key="1">
    <citation type="journal article" date="2015" name="Genome Biol. Evol.">
        <title>Phylogenomic analyses indicate that early fungi evolved digesting cell walls of algal ancestors of land plants.</title>
        <authorList>
            <person name="Chang Y."/>
            <person name="Wang S."/>
            <person name="Sekimoto S."/>
            <person name="Aerts A.L."/>
            <person name="Choi C."/>
            <person name="Clum A."/>
            <person name="LaButti K.M."/>
            <person name="Lindquist E.A."/>
            <person name="Yee Ngan C."/>
            <person name="Ohm R.A."/>
            <person name="Salamov A.A."/>
            <person name="Grigoriev I.V."/>
            <person name="Spatafora J.W."/>
            <person name="Berbee M.L."/>
        </authorList>
    </citation>
    <scope>NUCLEOTIDE SEQUENCE [LARGE SCALE GENOMIC DNA]</scope>
    <source>
        <strain evidence="3 4">JEL478</strain>
    </source>
</reference>
<gene>
    <name evidence="3" type="ORF">M427DRAFT_56045</name>
</gene>
<accession>A0A139AIB2</accession>
<feature type="compositionally biased region" description="Polar residues" evidence="1">
    <location>
        <begin position="208"/>
        <end position="222"/>
    </location>
</feature>
<feature type="compositionally biased region" description="Polar residues" evidence="1">
    <location>
        <begin position="39"/>
        <end position="52"/>
    </location>
</feature>
<evidence type="ECO:0008006" key="5">
    <source>
        <dbReference type="Google" id="ProtNLM"/>
    </source>
</evidence>
<dbReference type="EMBL" id="KQ965756">
    <property type="protein sequence ID" value="KXS16155.1"/>
    <property type="molecule type" value="Genomic_DNA"/>
</dbReference>